<dbReference type="InterPro" id="IPR045357">
    <property type="entry name" value="Aminopeptidase_N-like_N"/>
</dbReference>
<dbReference type="Proteomes" id="UP001172155">
    <property type="component" value="Unassembled WGS sequence"/>
</dbReference>
<dbReference type="Pfam" id="PF17900">
    <property type="entry name" value="Peptidase_M1_N"/>
    <property type="match status" value="1"/>
</dbReference>
<feature type="domain" description="Aminopeptidase N-like N-terminal" evidence="14">
    <location>
        <begin position="12"/>
        <end position="206"/>
    </location>
</feature>
<comment type="caution">
    <text evidence="15">The sequence shown here is derived from an EMBL/GenBank/DDBJ whole genome shotgun (WGS) entry which is preliminary data.</text>
</comment>
<name>A0AA40BPB4_9PEZI</name>
<dbReference type="InterPro" id="IPR024571">
    <property type="entry name" value="ERAP1-like_C_dom"/>
</dbReference>
<dbReference type="InterPro" id="IPR027268">
    <property type="entry name" value="Peptidase_M4/M1_CTD_sf"/>
</dbReference>
<dbReference type="Pfam" id="PF11838">
    <property type="entry name" value="ERAP1_C"/>
    <property type="match status" value="1"/>
</dbReference>
<comment type="similarity">
    <text evidence="1 11">Belongs to the peptidase M1 family.</text>
</comment>
<evidence type="ECO:0000256" key="8">
    <source>
        <dbReference type="PIRSR" id="PIRSR634016-1"/>
    </source>
</evidence>
<accession>A0AA40BPB4</accession>
<evidence type="ECO:0000256" key="11">
    <source>
        <dbReference type="RuleBase" id="RU364040"/>
    </source>
</evidence>
<keyword evidence="6 9" id="KW-0862">Zinc</keyword>
<feature type="domain" description="ERAP1-like C-terminal" evidence="13">
    <location>
        <begin position="537"/>
        <end position="861"/>
    </location>
</feature>
<reference evidence="15" key="1">
    <citation type="submission" date="2023-06" db="EMBL/GenBank/DDBJ databases">
        <title>Genome-scale phylogeny and comparative genomics of the fungal order Sordariales.</title>
        <authorList>
            <consortium name="Lawrence Berkeley National Laboratory"/>
            <person name="Hensen N."/>
            <person name="Bonometti L."/>
            <person name="Westerberg I."/>
            <person name="Brannstrom I.O."/>
            <person name="Guillou S."/>
            <person name="Cros-Aarteil S."/>
            <person name="Calhoun S."/>
            <person name="Haridas S."/>
            <person name="Kuo A."/>
            <person name="Mondo S."/>
            <person name="Pangilinan J."/>
            <person name="Riley R."/>
            <person name="LaButti K."/>
            <person name="Andreopoulos B."/>
            <person name="Lipzen A."/>
            <person name="Chen C."/>
            <person name="Yanf M."/>
            <person name="Daum C."/>
            <person name="Ng V."/>
            <person name="Clum A."/>
            <person name="Steindorff A."/>
            <person name="Ohm R."/>
            <person name="Martin F."/>
            <person name="Silar P."/>
            <person name="Natvig D."/>
            <person name="Lalanne C."/>
            <person name="Gautier V."/>
            <person name="Ament-velasquez S.L."/>
            <person name="Kruys A."/>
            <person name="Hutchinson M.I."/>
            <person name="Powell A.J."/>
            <person name="Barry K."/>
            <person name="Miller A.N."/>
            <person name="Grigoriev I.V."/>
            <person name="Debuchy R."/>
            <person name="Gladieux P."/>
            <person name="Thoren M.H."/>
            <person name="Johannesson H."/>
        </authorList>
    </citation>
    <scope>NUCLEOTIDE SEQUENCE</scope>
    <source>
        <strain evidence="15">SMH3187-1</strain>
    </source>
</reference>
<keyword evidence="7 11" id="KW-0482">Metalloprotease</keyword>
<dbReference type="PANTHER" id="PTHR11533">
    <property type="entry name" value="PROTEASE M1 ZINC METALLOPROTEASE"/>
    <property type="match status" value="1"/>
</dbReference>
<dbReference type="EC" id="3.4.11.-" evidence="11"/>
<evidence type="ECO:0000256" key="1">
    <source>
        <dbReference type="ARBA" id="ARBA00010136"/>
    </source>
</evidence>
<keyword evidence="2 11" id="KW-0031">Aminopeptidase</keyword>
<dbReference type="GO" id="GO:0005737">
    <property type="term" value="C:cytoplasm"/>
    <property type="evidence" value="ECO:0007669"/>
    <property type="project" value="TreeGrafter"/>
</dbReference>
<feature type="domain" description="Peptidase M1 membrane alanine aminopeptidase" evidence="12">
    <location>
        <begin position="246"/>
        <end position="463"/>
    </location>
</feature>
<dbReference type="GO" id="GO:0008270">
    <property type="term" value="F:zinc ion binding"/>
    <property type="evidence" value="ECO:0007669"/>
    <property type="project" value="UniProtKB-UniRule"/>
</dbReference>
<keyword evidence="3 11" id="KW-0645">Protease</keyword>
<dbReference type="GO" id="GO:0042277">
    <property type="term" value="F:peptide binding"/>
    <property type="evidence" value="ECO:0007669"/>
    <property type="project" value="TreeGrafter"/>
</dbReference>
<dbReference type="PANTHER" id="PTHR11533:SF171">
    <property type="entry name" value="AMINOPEPTIDASE"/>
    <property type="match status" value="1"/>
</dbReference>
<evidence type="ECO:0000256" key="4">
    <source>
        <dbReference type="ARBA" id="ARBA00022723"/>
    </source>
</evidence>
<dbReference type="SUPFAM" id="SSF55486">
    <property type="entry name" value="Metalloproteases ('zincins'), catalytic domain"/>
    <property type="match status" value="1"/>
</dbReference>
<dbReference type="GO" id="GO:0016020">
    <property type="term" value="C:membrane"/>
    <property type="evidence" value="ECO:0007669"/>
    <property type="project" value="TreeGrafter"/>
</dbReference>
<dbReference type="FunFam" id="2.60.40.1730:FF:000002">
    <property type="entry name" value="Aminopeptidase"/>
    <property type="match status" value="1"/>
</dbReference>
<dbReference type="InterPro" id="IPR050344">
    <property type="entry name" value="Peptidase_M1_aminopeptidases"/>
</dbReference>
<dbReference type="FunFam" id="1.10.390.10:FF:000001">
    <property type="entry name" value="Aminopeptidase"/>
    <property type="match status" value="1"/>
</dbReference>
<dbReference type="GO" id="GO:0006508">
    <property type="term" value="P:proteolysis"/>
    <property type="evidence" value="ECO:0007669"/>
    <property type="project" value="UniProtKB-KW"/>
</dbReference>
<evidence type="ECO:0000256" key="9">
    <source>
        <dbReference type="PIRSR" id="PIRSR634016-3"/>
    </source>
</evidence>
<dbReference type="Pfam" id="PF01433">
    <property type="entry name" value="Peptidase_M1"/>
    <property type="match status" value="1"/>
</dbReference>
<proteinExistence type="inferred from homology"/>
<organism evidence="15 16">
    <name type="scientific">Schizothecium vesticola</name>
    <dbReference type="NCBI Taxonomy" id="314040"/>
    <lineage>
        <taxon>Eukaryota</taxon>
        <taxon>Fungi</taxon>
        <taxon>Dikarya</taxon>
        <taxon>Ascomycota</taxon>
        <taxon>Pezizomycotina</taxon>
        <taxon>Sordariomycetes</taxon>
        <taxon>Sordariomycetidae</taxon>
        <taxon>Sordariales</taxon>
        <taxon>Schizotheciaceae</taxon>
        <taxon>Schizothecium</taxon>
    </lineage>
</organism>
<keyword evidence="5 11" id="KW-0378">Hydrolase</keyword>
<evidence type="ECO:0000256" key="5">
    <source>
        <dbReference type="ARBA" id="ARBA00022801"/>
    </source>
</evidence>
<keyword evidence="16" id="KW-1185">Reference proteome</keyword>
<evidence type="ECO:0000256" key="7">
    <source>
        <dbReference type="ARBA" id="ARBA00023049"/>
    </source>
</evidence>
<evidence type="ECO:0000256" key="2">
    <source>
        <dbReference type="ARBA" id="ARBA00022438"/>
    </source>
</evidence>
<dbReference type="GO" id="GO:0070006">
    <property type="term" value="F:metalloaminopeptidase activity"/>
    <property type="evidence" value="ECO:0007669"/>
    <property type="project" value="TreeGrafter"/>
</dbReference>
<dbReference type="SUPFAM" id="SSF63737">
    <property type="entry name" value="Leukotriene A4 hydrolase N-terminal domain"/>
    <property type="match status" value="1"/>
</dbReference>
<gene>
    <name evidence="15" type="ORF">B0T18DRAFT_333228</name>
</gene>
<sequence length="884" mass="98819">MSDRDILPDHFKPVHYDLVLKDLDFSTWTYTGTVTIQGKVIKPAKDIILNTLEIKLVRAKVSVTNQSWESTSFAEDKQSQRSTITFPDVLPVSSEAEVTIEFTGELNHDMAGFYRSQYKPPVTPAASVPRDDEFHYMFSTQFEAGDARRAFPCFDEPNLKATFDFAIEIPADQVALSNMPTKEIRKVGDNKHLVSFERSPVMSTYLLAWAVGDFEYVEAFTDREYNGSKIPVRVYTTRGLKEQGRWALEHAPKIIDYFSEQFGIDYPLPKSDILAVHEFTHGAMENWGLVTYRLTAILFDEKLSEARFRNRIAYVVAHELAHQWFGNLVTMDWWDELWLNEGFATWAGWLAIDHLHPEWEVWPQFVNEGMTEAFLLDSVRASHPIQVPVRDVLEVNQIFDKISYLKGCSMIRMLASNIGIKTFLQGVAIYLKKNKYGNAKTSALWDALSEASGIDVNKIMGNWIEKIGYPVVSVTERGGSLALKQSRFLSTGDVKPEDNETTWWVPLALKGKSGSQEVEAVALTTKESTLEGVDTDFYQLNAGATGFYHVNYPEARLKTLGTQLDKLGTADKILITASASDLAFAGYSTTAALLSFVRGMKNETHFRVLSQALDAIGTLKSVFGEDEQITTGLDKLVLEVIDKSLKELGWEAKSGEDMTTPQLRKRLLGAAVSCGHQEALAEGFKRWTAWRENPDKNPIPADLRIPIYRSAIRNDPAGAVAALKDEWFTTLAIGGKESCLSAMAHCKDEKLIKEVLLPLNYNISPPAAARDSVPAGDVHVLAAAMAADKVARPLLWAYLRDNWEHVNAKLGGNPIIVDRMIGQSLSKFNDTSVLDEIEAFFSGVSTKGFDRTLETAKDKIRGRAAYKKRDGEGVKAWLVENGYA</sequence>
<evidence type="ECO:0000313" key="15">
    <source>
        <dbReference type="EMBL" id="KAK0737874.1"/>
    </source>
</evidence>
<dbReference type="EMBL" id="JAUKUD010000007">
    <property type="protein sequence ID" value="KAK0737874.1"/>
    <property type="molecule type" value="Genomic_DNA"/>
</dbReference>
<dbReference type="Gene3D" id="2.60.40.1730">
    <property type="entry name" value="tricorn interacting facor f3 domain"/>
    <property type="match status" value="1"/>
</dbReference>
<dbReference type="AlphaFoldDB" id="A0AA40BPB4"/>
<dbReference type="InterPro" id="IPR001930">
    <property type="entry name" value="Peptidase_M1"/>
</dbReference>
<feature type="binding site" evidence="9">
    <location>
        <position position="341"/>
    </location>
    <ligand>
        <name>Zn(2+)</name>
        <dbReference type="ChEBI" id="CHEBI:29105"/>
        <note>catalytic</note>
    </ligand>
</feature>
<feature type="binding site" evidence="9">
    <location>
        <position position="318"/>
    </location>
    <ligand>
        <name>Zn(2+)</name>
        <dbReference type="ChEBI" id="CHEBI:29105"/>
        <note>catalytic</note>
    </ligand>
</feature>
<evidence type="ECO:0000259" key="13">
    <source>
        <dbReference type="Pfam" id="PF11838"/>
    </source>
</evidence>
<evidence type="ECO:0000256" key="10">
    <source>
        <dbReference type="PIRSR" id="PIRSR634016-4"/>
    </source>
</evidence>
<dbReference type="FunFam" id="2.60.40.1910:FF:000004">
    <property type="entry name" value="Aminopeptidase"/>
    <property type="match status" value="1"/>
</dbReference>
<evidence type="ECO:0000256" key="6">
    <source>
        <dbReference type="ARBA" id="ARBA00022833"/>
    </source>
</evidence>
<dbReference type="InterPro" id="IPR034016">
    <property type="entry name" value="M1_APN-typ"/>
</dbReference>
<dbReference type="InterPro" id="IPR042097">
    <property type="entry name" value="Aminopeptidase_N-like_N_sf"/>
</dbReference>
<dbReference type="Gene3D" id="1.25.50.20">
    <property type="match status" value="1"/>
</dbReference>
<dbReference type="CDD" id="cd09601">
    <property type="entry name" value="M1_APN-Q_like"/>
    <property type="match status" value="1"/>
</dbReference>
<dbReference type="GO" id="GO:0043171">
    <property type="term" value="P:peptide catabolic process"/>
    <property type="evidence" value="ECO:0007669"/>
    <property type="project" value="TreeGrafter"/>
</dbReference>
<dbReference type="Gene3D" id="1.10.390.10">
    <property type="entry name" value="Neutral Protease Domain 2"/>
    <property type="match status" value="1"/>
</dbReference>
<evidence type="ECO:0000259" key="12">
    <source>
        <dbReference type="Pfam" id="PF01433"/>
    </source>
</evidence>
<dbReference type="PRINTS" id="PR00756">
    <property type="entry name" value="ALADIPTASE"/>
</dbReference>
<keyword evidence="4 9" id="KW-0479">Metal-binding</keyword>
<feature type="site" description="Transition state stabilizer" evidence="10">
    <location>
        <position position="404"/>
    </location>
</feature>
<protein>
    <recommendedName>
        <fullName evidence="11">Aminopeptidase</fullName>
        <ecNumber evidence="11">3.4.11.-</ecNumber>
    </recommendedName>
</protein>
<evidence type="ECO:0000259" key="14">
    <source>
        <dbReference type="Pfam" id="PF17900"/>
    </source>
</evidence>
<feature type="binding site" evidence="9">
    <location>
        <position position="322"/>
    </location>
    <ligand>
        <name>Zn(2+)</name>
        <dbReference type="ChEBI" id="CHEBI:29105"/>
        <note>catalytic</note>
    </ligand>
</feature>
<comment type="cofactor">
    <cofactor evidence="9 11">
        <name>Zn(2+)</name>
        <dbReference type="ChEBI" id="CHEBI:29105"/>
    </cofactor>
    <text evidence="9 11">Binds 1 zinc ion per subunit.</text>
</comment>
<evidence type="ECO:0000313" key="16">
    <source>
        <dbReference type="Proteomes" id="UP001172155"/>
    </source>
</evidence>
<dbReference type="InterPro" id="IPR014782">
    <property type="entry name" value="Peptidase_M1_dom"/>
</dbReference>
<dbReference type="Gene3D" id="2.60.40.1910">
    <property type="match status" value="1"/>
</dbReference>
<feature type="active site" description="Proton acceptor" evidence="8">
    <location>
        <position position="319"/>
    </location>
</feature>
<evidence type="ECO:0000256" key="3">
    <source>
        <dbReference type="ARBA" id="ARBA00022670"/>
    </source>
</evidence>